<evidence type="ECO:0000313" key="2">
    <source>
        <dbReference type="EMBL" id="ARU18588.1"/>
    </source>
</evidence>
<feature type="domain" description="HTH cro/C1-type" evidence="1">
    <location>
        <begin position="6"/>
        <end position="57"/>
    </location>
</feature>
<evidence type="ECO:0000259" key="1">
    <source>
        <dbReference type="PROSITE" id="PS50943"/>
    </source>
</evidence>
<name>A0A1Y0F5P2_9LACO</name>
<gene>
    <name evidence="2" type="ORF">B7R82_00620</name>
</gene>
<sequence>MIYENIRRIAKEQGYSIRDIEKALFFSNGYLRRWKDNAPVNKLLRVADFLGVDLNDLLGRKK</sequence>
<dbReference type="PROSITE" id="PS50943">
    <property type="entry name" value="HTH_CROC1"/>
    <property type="match status" value="1"/>
</dbReference>
<organism evidence="2 3">
    <name type="scientific">Ligilactobacillus salivarius</name>
    <dbReference type="NCBI Taxonomy" id="1624"/>
    <lineage>
        <taxon>Bacteria</taxon>
        <taxon>Bacillati</taxon>
        <taxon>Bacillota</taxon>
        <taxon>Bacilli</taxon>
        <taxon>Lactobacillales</taxon>
        <taxon>Lactobacillaceae</taxon>
        <taxon>Ligilactobacillus</taxon>
    </lineage>
</organism>
<dbReference type="SMART" id="SM00530">
    <property type="entry name" value="HTH_XRE"/>
    <property type="match status" value="1"/>
</dbReference>
<reference evidence="2 3" key="1">
    <citation type="submission" date="2017-04" db="EMBL/GenBank/DDBJ databases">
        <title>Complete genome sequence of Lactobacillus salivarius ZLS006, a probiotic strain isolated from healthy piglet.</title>
        <authorList>
            <person name="Zhang D."/>
        </authorList>
    </citation>
    <scope>NUCLEOTIDE SEQUENCE [LARGE SCALE GENOMIC DNA]</scope>
    <source>
        <strain evidence="2 3">ZLS006</strain>
    </source>
</reference>
<dbReference type="AlphaFoldDB" id="A0A1Y0F5P2"/>
<dbReference type="GO" id="GO:0003677">
    <property type="term" value="F:DNA binding"/>
    <property type="evidence" value="ECO:0007669"/>
    <property type="project" value="InterPro"/>
</dbReference>
<dbReference type="Gene3D" id="1.10.260.40">
    <property type="entry name" value="lambda repressor-like DNA-binding domains"/>
    <property type="match status" value="1"/>
</dbReference>
<dbReference type="RefSeq" id="WP_087448483.1">
    <property type="nucleotide sequence ID" value="NZ_CP020858.1"/>
</dbReference>
<dbReference type="EMBL" id="CP020858">
    <property type="protein sequence ID" value="ARU18588.1"/>
    <property type="molecule type" value="Genomic_DNA"/>
</dbReference>
<protein>
    <submittedName>
        <fullName evidence="2">Transcriptional regulator</fullName>
    </submittedName>
</protein>
<dbReference type="InterPro" id="IPR001387">
    <property type="entry name" value="Cro/C1-type_HTH"/>
</dbReference>
<evidence type="ECO:0000313" key="3">
    <source>
        <dbReference type="Proteomes" id="UP000195378"/>
    </source>
</evidence>
<dbReference type="InterPro" id="IPR010982">
    <property type="entry name" value="Lambda_DNA-bd_dom_sf"/>
</dbReference>
<dbReference type="SUPFAM" id="SSF47413">
    <property type="entry name" value="lambda repressor-like DNA-binding domains"/>
    <property type="match status" value="1"/>
</dbReference>
<dbReference type="Proteomes" id="UP000195378">
    <property type="component" value="Chromosome"/>
</dbReference>
<accession>A0A1Y0F5P2</accession>
<proteinExistence type="predicted"/>